<dbReference type="Pfam" id="PF01208">
    <property type="entry name" value="URO-D"/>
    <property type="match status" value="1"/>
</dbReference>
<feature type="domain" description="Uroporphyrinogen decarboxylase (URO-D)" evidence="1">
    <location>
        <begin position="177"/>
        <end position="388"/>
    </location>
</feature>
<organism evidence="2 3">
    <name type="scientific">Oceanispirochaeta crateris</name>
    <dbReference type="NCBI Taxonomy" id="2518645"/>
    <lineage>
        <taxon>Bacteria</taxon>
        <taxon>Pseudomonadati</taxon>
        <taxon>Spirochaetota</taxon>
        <taxon>Spirochaetia</taxon>
        <taxon>Spirochaetales</taxon>
        <taxon>Spirochaetaceae</taxon>
        <taxon>Oceanispirochaeta</taxon>
    </lineage>
</organism>
<dbReference type="Gene3D" id="3.20.20.210">
    <property type="match status" value="1"/>
</dbReference>
<dbReference type="GO" id="GO:0004853">
    <property type="term" value="F:uroporphyrinogen decarboxylase activity"/>
    <property type="evidence" value="ECO:0007669"/>
    <property type="project" value="InterPro"/>
</dbReference>
<dbReference type="OrthoDB" id="161361at2"/>
<gene>
    <name evidence="2" type="ORF">EXM22_16920</name>
</gene>
<dbReference type="InterPro" id="IPR038071">
    <property type="entry name" value="UROD/MetE-like_sf"/>
</dbReference>
<sequence>MNSKERIQKALNFEESDRLPCDIGGTTVSSITKTAYENALKSRGIKAEYENMDEFDPIQQIVQPVHSIRRELGIDTHRIGAPRLAGPEVTPVHDEMGIYKLTDQFGCHWDFNPASDFYYNIKNAPLKNYESIEEGLKEYRFPKVADAKEEIIKVLDRQAGNMASQGVIADRNCAGITEVAFRIRGYEEFFMDMALDPEGASRLMEKILEYKIEYWSLYGDYAKSTGLDKEILVAVECDDLGTQDSLLFSPEMIRTRVMPLQSQLISHIKKELPGVKIMYHSDGAVYDLIPDFIKMGVDILNPVQFTAKGMELKRLKQEFGKDLVFWGGGVDTQDTLPHGTPSQVADEVKRNIEILAPGGGFVFAAVHNIQADVPAENFWSMWDTVKNY</sequence>
<evidence type="ECO:0000313" key="3">
    <source>
        <dbReference type="Proteomes" id="UP000324209"/>
    </source>
</evidence>
<dbReference type="PANTHER" id="PTHR47099:SF1">
    <property type="entry name" value="METHYLCOBAMIDE:COM METHYLTRANSFERASE MTBA"/>
    <property type="match status" value="1"/>
</dbReference>
<proteinExistence type="predicted"/>
<evidence type="ECO:0000313" key="2">
    <source>
        <dbReference type="EMBL" id="QEN09580.1"/>
    </source>
</evidence>
<name>A0A5C1QRH9_9SPIO</name>
<dbReference type="InterPro" id="IPR000257">
    <property type="entry name" value="Uroporphyrinogen_deCOase"/>
</dbReference>
<dbReference type="SUPFAM" id="SSF51726">
    <property type="entry name" value="UROD/MetE-like"/>
    <property type="match status" value="1"/>
</dbReference>
<dbReference type="AlphaFoldDB" id="A0A5C1QRH9"/>
<keyword evidence="3" id="KW-1185">Reference proteome</keyword>
<dbReference type="InterPro" id="IPR052024">
    <property type="entry name" value="Methanogen_methyltrans"/>
</dbReference>
<dbReference type="EMBL" id="CP036150">
    <property type="protein sequence ID" value="QEN09580.1"/>
    <property type="molecule type" value="Genomic_DNA"/>
</dbReference>
<dbReference type="PANTHER" id="PTHR47099">
    <property type="entry name" value="METHYLCOBAMIDE:COM METHYLTRANSFERASE MTBA"/>
    <property type="match status" value="1"/>
</dbReference>
<accession>A0A5C1QRH9</accession>
<evidence type="ECO:0000259" key="1">
    <source>
        <dbReference type="Pfam" id="PF01208"/>
    </source>
</evidence>
<dbReference type="KEGG" id="ock:EXM22_16920"/>
<reference evidence="2 3" key="1">
    <citation type="submission" date="2019-02" db="EMBL/GenBank/DDBJ databases">
        <title>Complete Genome Sequence and Methylome Analysis of free living Spirochaetas.</title>
        <authorList>
            <person name="Fomenkov A."/>
            <person name="Dubinina G."/>
            <person name="Leshcheva N."/>
            <person name="Mikheeva N."/>
            <person name="Grabovich M."/>
            <person name="Vincze T."/>
            <person name="Roberts R.J."/>
        </authorList>
    </citation>
    <scope>NUCLEOTIDE SEQUENCE [LARGE SCALE GENOMIC DNA]</scope>
    <source>
        <strain evidence="2 3">K2</strain>
    </source>
</reference>
<dbReference type="Proteomes" id="UP000324209">
    <property type="component" value="Chromosome"/>
</dbReference>
<dbReference type="GO" id="GO:0006779">
    <property type="term" value="P:porphyrin-containing compound biosynthetic process"/>
    <property type="evidence" value="ECO:0007669"/>
    <property type="project" value="InterPro"/>
</dbReference>
<dbReference type="RefSeq" id="WP_149487654.1">
    <property type="nucleotide sequence ID" value="NZ_CP036150.1"/>
</dbReference>
<protein>
    <recommendedName>
        <fullName evidence="1">Uroporphyrinogen decarboxylase (URO-D) domain-containing protein</fullName>
    </recommendedName>
</protein>